<reference evidence="4 5" key="1">
    <citation type="submission" date="2020-08" db="EMBL/GenBank/DDBJ databases">
        <title>Genomic Encyclopedia of Type Strains, Phase IV (KMG-IV): sequencing the most valuable type-strain genomes for metagenomic binning, comparative biology and taxonomic classification.</title>
        <authorList>
            <person name="Goeker M."/>
        </authorList>
    </citation>
    <scope>NUCLEOTIDE SEQUENCE [LARGE SCALE GENOMIC DNA]</scope>
    <source>
        <strain evidence="4 5">DSM 27026</strain>
    </source>
</reference>
<dbReference type="SUPFAM" id="SSF56176">
    <property type="entry name" value="FAD-binding/transporter-associated domain-like"/>
    <property type="match status" value="1"/>
</dbReference>
<keyword evidence="1" id="KW-0285">Flavoprotein</keyword>
<organism evidence="4 5">
    <name type="scientific">Acidocella aromatica</name>
    <dbReference type="NCBI Taxonomy" id="1303579"/>
    <lineage>
        <taxon>Bacteria</taxon>
        <taxon>Pseudomonadati</taxon>
        <taxon>Pseudomonadota</taxon>
        <taxon>Alphaproteobacteria</taxon>
        <taxon>Acetobacterales</taxon>
        <taxon>Acidocellaceae</taxon>
        <taxon>Acidocella</taxon>
    </lineage>
</organism>
<evidence type="ECO:0000256" key="1">
    <source>
        <dbReference type="ARBA" id="ARBA00022630"/>
    </source>
</evidence>
<feature type="domain" description="FAD-binding PCMH-type" evidence="3">
    <location>
        <begin position="1"/>
        <end position="181"/>
    </location>
</feature>
<dbReference type="InterPro" id="IPR016169">
    <property type="entry name" value="FAD-bd_PCMH_sub2"/>
</dbReference>
<comment type="caution">
    <text evidence="4">The sequence shown here is derived from an EMBL/GenBank/DDBJ whole genome shotgun (WGS) entry which is preliminary data.</text>
</comment>
<evidence type="ECO:0000313" key="5">
    <source>
        <dbReference type="Proteomes" id="UP000553706"/>
    </source>
</evidence>
<dbReference type="Pfam" id="PF01565">
    <property type="entry name" value="FAD_binding_4"/>
    <property type="match status" value="1"/>
</dbReference>
<dbReference type="Proteomes" id="UP000553706">
    <property type="component" value="Unassembled WGS sequence"/>
</dbReference>
<evidence type="ECO:0000259" key="3">
    <source>
        <dbReference type="PROSITE" id="PS51387"/>
    </source>
</evidence>
<dbReference type="NCBIfam" id="NF008439">
    <property type="entry name" value="PRK11282.1"/>
    <property type="match status" value="1"/>
</dbReference>
<dbReference type="AlphaFoldDB" id="A0A840VL54"/>
<dbReference type="EMBL" id="JACHFJ010000001">
    <property type="protein sequence ID" value="MBB5372200.1"/>
    <property type="molecule type" value="Genomic_DNA"/>
</dbReference>
<evidence type="ECO:0000313" key="4">
    <source>
        <dbReference type="EMBL" id="MBB5372200.1"/>
    </source>
</evidence>
<evidence type="ECO:0000256" key="2">
    <source>
        <dbReference type="ARBA" id="ARBA00022827"/>
    </source>
</evidence>
<protein>
    <submittedName>
        <fullName evidence="4">Glycolate oxidase FAD binding subunit</fullName>
    </submittedName>
</protein>
<dbReference type="SUPFAM" id="SSF55103">
    <property type="entry name" value="FAD-linked oxidases, C-terminal domain"/>
    <property type="match status" value="1"/>
</dbReference>
<dbReference type="InterPro" id="IPR016164">
    <property type="entry name" value="FAD-linked_Oxase-like_C"/>
</dbReference>
<dbReference type="InterPro" id="IPR006094">
    <property type="entry name" value="Oxid_FAD_bind_N"/>
</dbReference>
<dbReference type="GO" id="GO:0003824">
    <property type="term" value="F:catalytic activity"/>
    <property type="evidence" value="ECO:0007669"/>
    <property type="project" value="InterPro"/>
</dbReference>
<dbReference type="GO" id="GO:0071949">
    <property type="term" value="F:FAD binding"/>
    <property type="evidence" value="ECO:0007669"/>
    <property type="project" value="InterPro"/>
</dbReference>
<dbReference type="InterPro" id="IPR016166">
    <property type="entry name" value="FAD-bd_PCMH"/>
</dbReference>
<sequence>MTLYQPGDAAELAAIISASASSGETLSISSGGSKRRLGRHAPTAATLDLSRITGIIDYEPAELVLTARAATPLAEIEGLLASRRQMLAFEPPDWRALLGHTGEPTLGGVLACNQSGPRRLKAGAARDHFLGFSAVNGRGEIWKAGGRVVKNVTGYDMCKLQAGAFGTLSALTEVTIKVMPRPETARTLLLPVTDATAALTLMSAALNTPHEISAAAYLPAAVLARSRVSGALPAGNGLVALRLEGPAPSVAHRTDALEATFGTAARLVDGDSSTLWAEIGAVRPLLGNAAIVWRLNPTPSRAVQLLHALAGQFASASFFLDWGGGQIWAGLEPAQAGPDAGATAIRAALAKTGGHATLFAAPDELRAQIDVFEPLSPALAALTQRVKQGFDPLGILNPRRMYKEF</sequence>
<dbReference type="PROSITE" id="PS51387">
    <property type="entry name" value="FAD_PCMH"/>
    <property type="match status" value="1"/>
</dbReference>
<dbReference type="RefSeq" id="WP_183265186.1">
    <property type="nucleotide sequence ID" value="NZ_JACHFJ010000001.1"/>
</dbReference>
<dbReference type="InterPro" id="IPR036318">
    <property type="entry name" value="FAD-bd_PCMH-like_sf"/>
</dbReference>
<keyword evidence="5" id="KW-1185">Reference proteome</keyword>
<dbReference type="PANTHER" id="PTHR11748">
    <property type="entry name" value="D-LACTATE DEHYDROGENASE"/>
    <property type="match status" value="1"/>
</dbReference>
<gene>
    <name evidence="4" type="ORF">HNP71_000424</name>
</gene>
<proteinExistence type="predicted"/>
<accession>A0A840VL54</accession>
<name>A0A840VL54_9PROT</name>
<keyword evidence="2" id="KW-0274">FAD</keyword>
<dbReference type="PANTHER" id="PTHR11748:SF103">
    <property type="entry name" value="GLYCOLATE OXIDASE SUBUNIT GLCE"/>
    <property type="match status" value="1"/>
</dbReference>
<dbReference type="Gene3D" id="3.30.465.10">
    <property type="match status" value="1"/>
</dbReference>